<protein>
    <submittedName>
        <fullName evidence="1">Uncharacterized protein</fullName>
    </submittedName>
</protein>
<organism evidence="1 2">
    <name type="scientific">Yersinia intermedia</name>
    <dbReference type="NCBI Taxonomy" id="631"/>
    <lineage>
        <taxon>Bacteria</taxon>
        <taxon>Pseudomonadati</taxon>
        <taxon>Pseudomonadota</taxon>
        <taxon>Gammaproteobacteria</taxon>
        <taxon>Enterobacterales</taxon>
        <taxon>Yersiniaceae</taxon>
        <taxon>Yersinia</taxon>
    </lineage>
</organism>
<gene>
    <name evidence="1" type="ORF">CBW57_23305</name>
</gene>
<dbReference type="EMBL" id="NHOI01000051">
    <property type="protein sequence ID" value="OVZ79586.1"/>
    <property type="molecule type" value="Genomic_DNA"/>
</dbReference>
<name>A0A208ZGH9_YERIN</name>
<dbReference type="Proteomes" id="UP000196440">
    <property type="component" value="Unassembled WGS sequence"/>
</dbReference>
<sequence length="101" mass="11653">MMDSLLRTDYITDDTRKFHDLINVYPRFAAFWDGEKMDLNIRKLNAAIATMSHGEQIMAQFFVSLWLGSNGNHFDIFDAAAVLDKNELIAIAKWLADPFWP</sequence>
<dbReference type="AlphaFoldDB" id="A0A208ZGH9"/>
<evidence type="ECO:0000313" key="1">
    <source>
        <dbReference type="EMBL" id="OVZ79586.1"/>
    </source>
</evidence>
<accession>A0A208ZGH9</accession>
<reference evidence="1 2" key="1">
    <citation type="submission" date="2017-05" db="EMBL/GenBank/DDBJ databases">
        <title>Whole genome sequencing of Yersinia kristensenii.</title>
        <authorList>
            <person name="Campioni F."/>
        </authorList>
    </citation>
    <scope>NUCLEOTIDE SEQUENCE [LARGE SCALE GENOMIC DNA]</scope>
    <source>
        <strain evidence="1 2">CFSAN060536</strain>
    </source>
</reference>
<proteinExistence type="predicted"/>
<dbReference type="RefSeq" id="WP_087816670.1">
    <property type="nucleotide sequence ID" value="NZ_CBCPKE010000010.1"/>
</dbReference>
<comment type="caution">
    <text evidence="1">The sequence shown here is derived from an EMBL/GenBank/DDBJ whole genome shotgun (WGS) entry which is preliminary data.</text>
</comment>
<evidence type="ECO:0000313" key="2">
    <source>
        <dbReference type="Proteomes" id="UP000196440"/>
    </source>
</evidence>